<sequence length="67" mass="7195">MEVDSLINLVNYATDVSNLSAAQIVIYACDHAALNGTLASKTRVPTIVCASHRLQLAVQWLLEPGTN</sequence>
<reference evidence="1" key="1">
    <citation type="submission" date="2013-11" db="EMBL/GenBank/DDBJ databases">
        <title>The Genome Sequence of Phytophthora parasitica CJ02B3.</title>
        <authorList>
            <consortium name="The Broad Institute Genomics Platform"/>
            <person name="Russ C."/>
            <person name="Tyler B."/>
            <person name="Panabieres F."/>
            <person name="Shan W."/>
            <person name="Tripathy S."/>
            <person name="Grunwald N."/>
            <person name="Machado M."/>
            <person name="Johnson C.S."/>
            <person name="Arredondo F."/>
            <person name="Hong C."/>
            <person name="Coffey M."/>
            <person name="Young S.K."/>
            <person name="Zeng Q."/>
            <person name="Gargeya S."/>
            <person name="Fitzgerald M."/>
            <person name="Abouelleil A."/>
            <person name="Alvarado L."/>
            <person name="Chapman S.B."/>
            <person name="Gainer-Dewar J."/>
            <person name="Goldberg J."/>
            <person name="Griggs A."/>
            <person name="Gujja S."/>
            <person name="Hansen M."/>
            <person name="Howarth C."/>
            <person name="Imamovic A."/>
            <person name="Ireland A."/>
            <person name="Larimer J."/>
            <person name="McCowan C."/>
            <person name="Murphy C."/>
            <person name="Pearson M."/>
            <person name="Poon T.W."/>
            <person name="Priest M."/>
            <person name="Roberts A."/>
            <person name="Saif S."/>
            <person name="Shea T."/>
            <person name="Sykes S."/>
            <person name="Wortman J."/>
            <person name="Nusbaum C."/>
            <person name="Birren B."/>
        </authorList>
    </citation>
    <scope>NUCLEOTIDE SEQUENCE [LARGE SCALE GENOMIC DNA]</scope>
    <source>
        <strain evidence="1">CJ02B3</strain>
    </source>
</reference>
<proteinExistence type="predicted"/>
<dbReference type="EMBL" id="KI671603">
    <property type="protein sequence ID" value="ETL46360.1"/>
    <property type="molecule type" value="Genomic_DNA"/>
</dbReference>
<protein>
    <recommendedName>
        <fullName evidence="4">DUF659 domain-containing protein</fullName>
    </recommendedName>
</protein>
<evidence type="ECO:0000313" key="1">
    <source>
        <dbReference type="EMBL" id="ETK92936.1"/>
    </source>
</evidence>
<evidence type="ECO:0000313" key="2">
    <source>
        <dbReference type="EMBL" id="ETL46360.1"/>
    </source>
</evidence>
<reference evidence="2 3" key="2">
    <citation type="submission" date="2013-11" db="EMBL/GenBank/DDBJ databases">
        <title>The Genome Sequence of Phytophthora parasitica CJ05E6.</title>
        <authorList>
            <consortium name="The Broad Institute Genomics Platform"/>
            <person name="Russ C."/>
            <person name="Tyler B."/>
            <person name="Panabieres F."/>
            <person name="Shan W."/>
            <person name="Tripathy S."/>
            <person name="Grunwald N."/>
            <person name="Machado M."/>
            <person name="Johnson C.S."/>
            <person name="Arredondo F."/>
            <person name="Hong C."/>
            <person name="Coffey M."/>
            <person name="Young S.K."/>
            <person name="Zeng Q."/>
            <person name="Gargeya S."/>
            <person name="Fitzgerald M."/>
            <person name="Abouelleil A."/>
            <person name="Alvarado L."/>
            <person name="Chapman S.B."/>
            <person name="Gainer-Dewar J."/>
            <person name="Goldberg J."/>
            <person name="Griggs A."/>
            <person name="Gujja S."/>
            <person name="Hansen M."/>
            <person name="Howarth C."/>
            <person name="Imamovic A."/>
            <person name="Ireland A."/>
            <person name="Larimer J."/>
            <person name="McCowan C."/>
            <person name="Murphy C."/>
            <person name="Pearson M."/>
            <person name="Poon T.W."/>
            <person name="Priest M."/>
            <person name="Roberts A."/>
            <person name="Saif S."/>
            <person name="Shea T."/>
            <person name="Sykes S."/>
            <person name="Wortman J."/>
            <person name="Nusbaum C."/>
            <person name="Birren B."/>
        </authorList>
    </citation>
    <scope>NUCLEOTIDE SEQUENCE [LARGE SCALE GENOMIC DNA]</scope>
    <source>
        <strain evidence="2 3">CJ05E6</strain>
    </source>
</reference>
<evidence type="ECO:0000313" key="3">
    <source>
        <dbReference type="Proteomes" id="UP000053864"/>
    </source>
</evidence>
<dbReference type="Proteomes" id="UP000053236">
    <property type="component" value="Unassembled WGS sequence"/>
</dbReference>
<name>W2HEP4_PHYNI</name>
<gene>
    <name evidence="1" type="ORF">L915_03812</name>
    <name evidence="2" type="ORF">L916_03750</name>
</gene>
<dbReference type="Proteomes" id="UP000053864">
    <property type="component" value="Unassembled WGS sequence"/>
</dbReference>
<dbReference type="EMBL" id="KI685095">
    <property type="protein sequence ID" value="ETK92936.1"/>
    <property type="molecule type" value="Genomic_DNA"/>
</dbReference>
<dbReference type="AlphaFoldDB" id="W2HEP4"/>
<organism evidence="1">
    <name type="scientific">Phytophthora nicotianae</name>
    <name type="common">Potato buckeye rot agent</name>
    <name type="synonym">Phytophthora parasitica</name>
    <dbReference type="NCBI Taxonomy" id="4792"/>
    <lineage>
        <taxon>Eukaryota</taxon>
        <taxon>Sar</taxon>
        <taxon>Stramenopiles</taxon>
        <taxon>Oomycota</taxon>
        <taxon>Peronosporomycetes</taxon>
        <taxon>Peronosporales</taxon>
        <taxon>Peronosporaceae</taxon>
        <taxon>Phytophthora</taxon>
    </lineage>
</organism>
<evidence type="ECO:0008006" key="4">
    <source>
        <dbReference type="Google" id="ProtNLM"/>
    </source>
</evidence>
<accession>W2HEP4</accession>